<reference evidence="1" key="2">
    <citation type="submission" date="2020-02" db="EMBL/GenBank/DDBJ databases">
        <authorList>
            <person name="Gilchrist C.L.M."/>
            <person name="Chooi Y.-H."/>
        </authorList>
    </citation>
    <scope>NUCLEOTIDE SEQUENCE</scope>
    <source>
        <strain evidence="1">MST-FP2251</strain>
    </source>
</reference>
<protein>
    <submittedName>
        <fullName evidence="1">Uncharacterized protein</fullName>
    </submittedName>
</protein>
<dbReference type="AlphaFoldDB" id="A0AAD4CPL0"/>
<proteinExistence type="predicted"/>
<name>A0AAD4CPL0_ASPNN</name>
<organism evidence="1 2">
    <name type="scientific">Aspergillus nanangensis</name>
    <dbReference type="NCBI Taxonomy" id="2582783"/>
    <lineage>
        <taxon>Eukaryota</taxon>
        <taxon>Fungi</taxon>
        <taxon>Dikarya</taxon>
        <taxon>Ascomycota</taxon>
        <taxon>Pezizomycotina</taxon>
        <taxon>Eurotiomycetes</taxon>
        <taxon>Eurotiomycetidae</taxon>
        <taxon>Eurotiales</taxon>
        <taxon>Aspergillaceae</taxon>
        <taxon>Aspergillus</taxon>
        <taxon>Aspergillus subgen. Circumdati</taxon>
    </lineage>
</organism>
<accession>A0AAD4CPL0</accession>
<evidence type="ECO:0000313" key="1">
    <source>
        <dbReference type="EMBL" id="KAF9890355.1"/>
    </source>
</evidence>
<dbReference type="Proteomes" id="UP001194746">
    <property type="component" value="Unassembled WGS sequence"/>
</dbReference>
<dbReference type="EMBL" id="VCAU01000027">
    <property type="protein sequence ID" value="KAF9890355.1"/>
    <property type="molecule type" value="Genomic_DNA"/>
</dbReference>
<comment type="caution">
    <text evidence="1">The sequence shown here is derived from an EMBL/GenBank/DDBJ whole genome shotgun (WGS) entry which is preliminary data.</text>
</comment>
<evidence type="ECO:0000313" key="2">
    <source>
        <dbReference type="Proteomes" id="UP001194746"/>
    </source>
</evidence>
<reference evidence="1" key="1">
    <citation type="journal article" date="2019" name="Beilstein J. Org. Chem.">
        <title>Nanangenines: drimane sesquiterpenoids as the dominant metabolite cohort of a novel Australian fungus, Aspergillus nanangensis.</title>
        <authorList>
            <person name="Lacey H.J."/>
            <person name="Gilchrist C.L.M."/>
            <person name="Crombie A."/>
            <person name="Kalaitzis J.A."/>
            <person name="Vuong D."/>
            <person name="Rutledge P.J."/>
            <person name="Turner P."/>
            <person name="Pitt J.I."/>
            <person name="Lacey E."/>
            <person name="Chooi Y.H."/>
            <person name="Piggott A.M."/>
        </authorList>
    </citation>
    <scope>NUCLEOTIDE SEQUENCE</scope>
    <source>
        <strain evidence="1">MST-FP2251</strain>
    </source>
</reference>
<sequence>MEIFDLIFSHFQPGVDPTLWHQLSRVNHNWYKAAIPRLYHQFEYNGDYSQRKRLWLFLRTLIEAPRLAAFVQTVDLLHSLKFTGARSYLLAALMCEEHDSTIKHAIQVTGLSSLGPEDILDTLRRDDRRPLVAMVLACLPNLDTLYLNVSDSDPYLQLIISQSVTFSDGSASRQRFRAPAFQRLRRLFTAPDDQEDCRGDALQITKNQPLIYLPELRELVIISAKINPDIFAWTTIPNKTAMSLFLSNLTLVLHESSDLKGFFLLLESIPRLTSLSVCFKGIASSAWVPWGRKALWDRLQRFQYRLRQLDLSGIAFDRSQPQPDLTKYCPPLRQFTKLDSLNIEPLALFGNCARHNAPHQLAEHLPQALGQLTIYDGGLLGGYMSHRFIPQFDEQLESIAKTPHPPREITVETRRIDDVLKMLDMACRKRKITLNLSGRRNLNNGGMFSAFACSSRRHRRPFNPHMGGVLRDIARTGVNSLTS</sequence>
<keyword evidence="2" id="KW-1185">Reference proteome</keyword>
<gene>
    <name evidence="1" type="ORF">FE257_006021</name>
</gene>